<dbReference type="SUPFAM" id="SSF56112">
    <property type="entry name" value="Protein kinase-like (PK-like)"/>
    <property type="match status" value="1"/>
</dbReference>
<dbReference type="Gene3D" id="3.80.10.10">
    <property type="entry name" value="Ribonuclease Inhibitor"/>
    <property type="match status" value="2"/>
</dbReference>
<dbReference type="Pfam" id="PF13855">
    <property type="entry name" value="LRR_8"/>
    <property type="match status" value="1"/>
</dbReference>
<dbReference type="InterPro" id="IPR001245">
    <property type="entry name" value="Ser-Thr/Tyr_kinase_cat_dom"/>
</dbReference>
<evidence type="ECO:0000256" key="8">
    <source>
        <dbReference type="ARBA" id="ARBA00023136"/>
    </source>
</evidence>
<dbReference type="PANTHER" id="PTHR46084:SF19">
    <property type="entry name" value="PROTEIN KINASE DOMAIN-CONTAINING PROTEIN"/>
    <property type="match status" value="1"/>
</dbReference>
<evidence type="ECO:0000256" key="4">
    <source>
        <dbReference type="ARBA" id="ARBA00022737"/>
    </source>
</evidence>
<dbReference type="InterPro" id="IPR001611">
    <property type="entry name" value="Leu-rich_rpt"/>
</dbReference>
<dbReference type="GO" id="GO:0004672">
    <property type="term" value="F:protein kinase activity"/>
    <property type="evidence" value="ECO:0007669"/>
    <property type="project" value="InterPro"/>
</dbReference>
<dbReference type="Proteomes" id="UP001419268">
    <property type="component" value="Unassembled WGS sequence"/>
</dbReference>
<evidence type="ECO:0000313" key="16">
    <source>
        <dbReference type="EMBL" id="KAK9094758.1"/>
    </source>
</evidence>
<dbReference type="InterPro" id="IPR011009">
    <property type="entry name" value="Kinase-like_dom_sf"/>
</dbReference>
<keyword evidence="1" id="KW-0433">Leucine-rich repeat</keyword>
<dbReference type="Gene3D" id="1.10.510.10">
    <property type="entry name" value="Transferase(Phosphotransferase) domain 1"/>
    <property type="match status" value="1"/>
</dbReference>
<reference evidence="16 17" key="1">
    <citation type="submission" date="2024-01" db="EMBL/GenBank/DDBJ databases">
        <title>Genome assemblies of Stephania.</title>
        <authorList>
            <person name="Yang L."/>
        </authorList>
    </citation>
    <scope>NUCLEOTIDE SEQUENCE [LARGE SCALE GENOMIC DNA]</scope>
    <source>
        <strain evidence="16">JXDWG</strain>
        <tissue evidence="16">Leaf</tissue>
    </source>
</reference>
<dbReference type="PROSITE" id="PS51257">
    <property type="entry name" value="PROKAR_LIPOPROTEIN"/>
    <property type="match status" value="1"/>
</dbReference>
<dbReference type="GO" id="GO:0012505">
    <property type="term" value="C:endomembrane system"/>
    <property type="evidence" value="ECO:0007669"/>
    <property type="project" value="UniProtKB-SubCell"/>
</dbReference>
<evidence type="ECO:0000256" key="1">
    <source>
        <dbReference type="ARBA" id="ARBA00022614"/>
    </source>
</evidence>
<keyword evidence="8 13" id="KW-0472">Membrane</keyword>
<feature type="domain" description="Protein kinase" evidence="15">
    <location>
        <begin position="363"/>
        <end position="630"/>
    </location>
</feature>
<evidence type="ECO:0000256" key="13">
    <source>
        <dbReference type="SAM" id="Phobius"/>
    </source>
</evidence>
<keyword evidence="9" id="KW-0675">Receptor</keyword>
<dbReference type="PROSITE" id="PS50011">
    <property type="entry name" value="PROTEIN_KINASE_DOM"/>
    <property type="match status" value="1"/>
</dbReference>
<feature type="signal peptide" evidence="14">
    <location>
        <begin position="1"/>
        <end position="23"/>
    </location>
</feature>
<keyword evidence="6" id="KW-0067">ATP-binding</keyword>
<dbReference type="GO" id="GO:0005524">
    <property type="term" value="F:ATP binding"/>
    <property type="evidence" value="ECO:0007669"/>
    <property type="project" value="UniProtKB-KW"/>
</dbReference>
<dbReference type="SUPFAM" id="SSF52058">
    <property type="entry name" value="L domain-like"/>
    <property type="match status" value="1"/>
</dbReference>
<organism evidence="16 17">
    <name type="scientific">Stephania cephalantha</name>
    <dbReference type="NCBI Taxonomy" id="152367"/>
    <lineage>
        <taxon>Eukaryota</taxon>
        <taxon>Viridiplantae</taxon>
        <taxon>Streptophyta</taxon>
        <taxon>Embryophyta</taxon>
        <taxon>Tracheophyta</taxon>
        <taxon>Spermatophyta</taxon>
        <taxon>Magnoliopsida</taxon>
        <taxon>Ranunculales</taxon>
        <taxon>Menispermaceae</taxon>
        <taxon>Menispermoideae</taxon>
        <taxon>Cissampelideae</taxon>
        <taxon>Stephania</taxon>
    </lineage>
</organism>
<sequence length="656" mass="72038">MRSSTAFKLLSAVFGVLSISCDSFMPNEVSVLSAFKEAIYDDPFLVLSNWNALDANPCNWTGVWCSPARDRVLTLNISSSSLRGFLAPDLGLLSSLQNLILHNNSLLGTIPKELGLLKSLKVLDLGTNQLSGPIPAEIGSLRNVTKINLQSNGLTGGLPSELGNLSNLVELRLDRNKLQGTIPGNDNSSFTSNINGKYAFRGNATGFCLSSRLQIADFSYNFLFGRIPPCLKYLPRLSFQGNCFYNVNIKQRSPEQCGASPPPAKSHPGATSNHQHAEVASKHHGASKPAWLLALEILTGAIVGLLLLLAVLTAVKKCKGRPPVIIPWKKGSSGKDQMIISIDSEMLNNIKKWSRQELELACEDFSNIIGSSADSLVYKGVLKDGSEIAVISLGIKEELWTGHLEHYFQKEVADLARLSHENTGKLLGYCKESVPFTRMLVFEYASNGTLYEHLHYGEGCQLSWFRRMKIIIGIARGLRYLHTEADPSFTVSEINSSAVYLTDDFTPKLVNFDSWKTVLARSAKNSGSLHNGIPSALEGHHLDVQGNIFAFGVLLLEIITGRLPYCKDKGPLVDWAKEHLDQPEIISYLVDSELKHFRYDDLKVICEVVKLCIQPEATKRPSIQVLCPMLEDGIDTSIAIDLKGTPLAWAELALSS</sequence>
<keyword evidence="17" id="KW-1185">Reference proteome</keyword>
<evidence type="ECO:0000259" key="15">
    <source>
        <dbReference type="PROSITE" id="PS50011"/>
    </source>
</evidence>
<evidence type="ECO:0000256" key="11">
    <source>
        <dbReference type="ARBA" id="ARBA00046288"/>
    </source>
</evidence>
<dbReference type="Pfam" id="PF07714">
    <property type="entry name" value="PK_Tyr_Ser-Thr"/>
    <property type="match status" value="1"/>
</dbReference>
<dbReference type="InterPro" id="IPR013210">
    <property type="entry name" value="LRR_N_plant-typ"/>
</dbReference>
<feature type="transmembrane region" description="Helical" evidence="13">
    <location>
        <begin position="290"/>
        <end position="312"/>
    </location>
</feature>
<dbReference type="EMBL" id="JBBNAG010000011">
    <property type="protein sequence ID" value="KAK9094758.1"/>
    <property type="molecule type" value="Genomic_DNA"/>
</dbReference>
<evidence type="ECO:0000256" key="12">
    <source>
        <dbReference type="SAM" id="MobiDB-lite"/>
    </source>
</evidence>
<evidence type="ECO:0000256" key="2">
    <source>
        <dbReference type="ARBA" id="ARBA00022692"/>
    </source>
</evidence>
<keyword evidence="4" id="KW-0677">Repeat</keyword>
<evidence type="ECO:0000256" key="9">
    <source>
        <dbReference type="ARBA" id="ARBA00023170"/>
    </source>
</evidence>
<dbReference type="Gene3D" id="3.30.200.20">
    <property type="entry name" value="Phosphorylase Kinase, domain 1"/>
    <property type="match status" value="1"/>
</dbReference>
<dbReference type="FunFam" id="3.30.200.20:FF:000489">
    <property type="entry name" value="Inactive receptor-like serine/threonine-protein kinase"/>
    <property type="match status" value="1"/>
</dbReference>
<keyword evidence="3 14" id="KW-0732">Signal</keyword>
<gene>
    <name evidence="16" type="ORF">Scep_026227</name>
</gene>
<keyword evidence="5" id="KW-0547">Nucleotide-binding</keyword>
<feature type="region of interest" description="Disordered" evidence="12">
    <location>
        <begin position="255"/>
        <end position="280"/>
    </location>
</feature>
<keyword evidence="10" id="KW-0325">Glycoprotein</keyword>
<evidence type="ECO:0000256" key="10">
    <source>
        <dbReference type="ARBA" id="ARBA00023180"/>
    </source>
</evidence>
<comment type="caution">
    <text evidence="16">The sequence shown here is derived from an EMBL/GenBank/DDBJ whole genome shotgun (WGS) entry which is preliminary data.</text>
</comment>
<accession>A0AAP0EQB8</accession>
<keyword evidence="7 13" id="KW-1133">Transmembrane helix</keyword>
<evidence type="ECO:0000256" key="3">
    <source>
        <dbReference type="ARBA" id="ARBA00022729"/>
    </source>
</evidence>
<proteinExistence type="predicted"/>
<keyword evidence="2 13" id="KW-0812">Transmembrane</keyword>
<dbReference type="InterPro" id="IPR000719">
    <property type="entry name" value="Prot_kinase_dom"/>
</dbReference>
<dbReference type="InterPro" id="IPR032675">
    <property type="entry name" value="LRR_dom_sf"/>
</dbReference>
<dbReference type="AlphaFoldDB" id="A0AAP0EQB8"/>
<feature type="chain" id="PRO_5042996965" description="Protein kinase domain-containing protein" evidence="14">
    <location>
        <begin position="24"/>
        <end position="656"/>
    </location>
</feature>
<comment type="subcellular location">
    <subcellularLocation>
        <location evidence="11">Endomembrane system</location>
        <topology evidence="11">Single-pass type I membrane protein</topology>
    </subcellularLocation>
</comment>
<evidence type="ECO:0000256" key="6">
    <source>
        <dbReference type="ARBA" id="ARBA00022840"/>
    </source>
</evidence>
<evidence type="ECO:0000313" key="17">
    <source>
        <dbReference type="Proteomes" id="UP001419268"/>
    </source>
</evidence>
<dbReference type="FunFam" id="3.80.10.10:FF:000101">
    <property type="entry name" value="LRR receptor-like serine/threonine-protein kinase ERECTA"/>
    <property type="match status" value="1"/>
</dbReference>
<evidence type="ECO:0000256" key="7">
    <source>
        <dbReference type="ARBA" id="ARBA00022989"/>
    </source>
</evidence>
<dbReference type="Pfam" id="PF08263">
    <property type="entry name" value="LRRNT_2"/>
    <property type="match status" value="1"/>
</dbReference>
<evidence type="ECO:0000256" key="5">
    <source>
        <dbReference type="ARBA" id="ARBA00022741"/>
    </source>
</evidence>
<dbReference type="PANTHER" id="PTHR46084">
    <property type="entry name" value="PROTEIN MALE DISCOVERER 2"/>
    <property type="match status" value="1"/>
</dbReference>
<evidence type="ECO:0000256" key="14">
    <source>
        <dbReference type="SAM" id="SignalP"/>
    </source>
</evidence>
<name>A0AAP0EQB8_9MAGN</name>
<protein>
    <recommendedName>
        <fullName evidence="15">Protein kinase domain-containing protein</fullName>
    </recommendedName>
</protein>